<dbReference type="InterPro" id="IPR036291">
    <property type="entry name" value="NAD(P)-bd_dom_sf"/>
</dbReference>
<evidence type="ECO:0000256" key="9">
    <source>
        <dbReference type="ARBA" id="ARBA00047423"/>
    </source>
</evidence>
<evidence type="ECO:0000256" key="1">
    <source>
        <dbReference type="ARBA" id="ARBA00010928"/>
    </source>
</evidence>
<evidence type="ECO:0000256" key="4">
    <source>
        <dbReference type="ARBA" id="ARBA00038984"/>
    </source>
</evidence>
<reference evidence="13" key="1">
    <citation type="submission" date="2018-07" db="EMBL/GenBank/DDBJ databases">
        <authorList>
            <person name="Quirk P.G."/>
            <person name="Krulwich T.A."/>
        </authorList>
    </citation>
    <scope>NUCLEOTIDE SEQUENCE</scope>
</reference>
<evidence type="ECO:0000259" key="12">
    <source>
        <dbReference type="Pfam" id="PF22725"/>
    </source>
</evidence>
<dbReference type="GO" id="GO:0000166">
    <property type="term" value="F:nucleotide binding"/>
    <property type="evidence" value="ECO:0007669"/>
    <property type="project" value="InterPro"/>
</dbReference>
<keyword evidence="2" id="KW-0560">Oxidoreductase</keyword>
<dbReference type="Gene3D" id="3.30.360.10">
    <property type="entry name" value="Dihydrodipicolinate Reductase, domain 2"/>
    <property type="match status" value="1"/>
</dbReference>
<feature type="domain" description="GFO/IDH/MocA-like oxidoreductase" evidence="12">
    <location>
        <begin position="134"/>
        <end position="248"/>
    </location>
</feature>
<dbReference type="Pfam" id="PF22725">
    <property type="entry name" value="GFO_IDH_MocA_C3"/>
    <property type="match status" value="1"/>
</dbReference>
<gene>
    <name evidence="13" type="primary">CSON011819</name>
</gene>
<dbReference type="GO" id="GO:0047837">
    <property type="term" value="F:D-xylose 1-dehydrogenase (NADP+) activity"/>
    <property type="evidence" value="ECO:0007669"/>
    <property type="project" value="UniProtKB-EC"/>
</dbReference>
<dbReference type="SUPFAM" id="SSF55347">
    <property type="entry name" value="Glyceraldehyde-3-phosphate dehydrogenase-like, C-terminal domain"/>
    <property type="match status" value="1"/>
</dbReference>
<dbReference type="OMA" id="KMIQAPF"/>
<evidence type="ECO:0000256" key="5">
    <source>
        <dbReference type="ARBA" id="ARBA00040603"/>
    </source>
</evidence>
<feature type="domain" description="Gfo/Idh/MocA-like oxidoreductase N-terminal" evidence="11">
    <location>
        <begin position="4"/>
        <end position="123"/>
    </location>
</feature>
<evidence type="ECO:0000256" key="3">
    <source>
        <dbReference type="ARBA" id="ARBA00038853"/>
    </source>
</evidence>
<evidence type="ECO:0000256" key="6">
    <source>
        <dbReference type="ARBA" id="ARBA00042926"/>
    </source>
</evidence>
<dbReference type="Pfam" id="PF01408">
    <property type="entry name" value="GFO_IDH_MocA"/>
    <property type="match status" value="1"/>
</dbReference>
<dbReference type="EMBL" id="UFQT01000052">
    <property type="protein sequence ID" value="SSX19034.1"/>
    <property type="molecule type" value="Genomic_DNA"/>
</dbReference>
<organism evidence="13">
    <name type="scientific">Culicoides sonorensis</name>
    <name type="common">Biting midge</name>
    <dbReference type="NCBI Taxonomy" id="179676"/>
    <lineage>
        <taxon>Eukaryota</taxon>
        <taxon>Metazoa</taxon>
        <taxon>Ecdysozoa</taxon>
        <taxon>Arthropoda</taxon>
        <taxon>Hexapoda</taxon>
        <taxon>Insecta</taxon>
        <taxon>Pterygota</taxon>
        <taxon>Neoptera</taxon>
        <taxon>Endopterygota</taxon>
        <taxon>Diptera</taxon>
        <taxon>Nematocera</taxon>
        <taxon>Chironomoidea</taxon>
        <taxon>Ceratopogonidae</taxon>
        <taxon>Ceratopogoninae</taxon>
        <taxon>Culicoides</taxon>
        <taxon>Monoculicoides</taxon>
    </lineage>
</organism>
<dbReference type="EC" id="1.3.1.20" evidence="3"/>
<dbReference type="InterPro" id="IPR050984">
    <property type="entry name" value="Gfo/Idh/MocA_domain"/>
</dbReference>
<evidence type="ECO:0000256" key="8">
    <source>
        <dbReference type="ARBA" id="ARBA00043025"/>
    </source>
</evidence>
<dbReference type="AlphaFoldDB" id="A0A336LLD2"/>
<evidence type="ECO:0000256" key="10">
    <source>
        <dbReference type="ARBA" id="ARBA00049233"/>
    </source>
</evidence>
<evidence type="ECO:0000256" key="7">
    <source>
        <dbReference type="ARBA" id="ARBA00042988"/>
    </source>
</evidence>
<dbReference type="InterPro" id="IPR000683">
    <property type="entry name" value="Gfo/Idh/MocA-like_OxRdtase_N"/>
</dbReference>
<proteinExistence type="inferred from homology"/>
<comment type="catalytic activity">
    <reaction evidence="10">
        <text>D-xylose + NADP(+) = D-xylono-1,5-lactone + NADPH + H(+)</text>
        <dbReference type="Rhea" id="RHEA:22000"/>
        <dbReference type="ChEBI" id="CHEBI:15378"/>
        <dbReference type="ChEBI" id="CHEBI:15867"/>
        <dbReference type="ChEBI" id="CHEBI:53455"/>
        <dbReference type="ChEBI" id="CHEBI:57783"/>
        <dbReference type="ChEBI" id="CHEBI:58349"/>
        <dbReference type="EC" id="1.1.1.179"/>
    </reaction>
</comment>
<evidence type="ECO:0000256" key="2">
    <source>
        <dbReference type="ARBA" id="ARBA00023002"/>
    </source>
</evidence>
<dbReference type="EC" id="1.1.1.179" evidence="4"/>
<dbReference type="SUPFAM" id="SSF51735">
    <property type="entry name" value="NAD(P)-binding Rossmann-fold domains"/>
    <property type="match status" value="1"/>
</dbReference>
<sequence length="333" mass="37166">MLLKWGIACVGNISHDFVTALSTLPREEHSVVAVAARNIEKAKEFADRHSIGAVYEGYEALAKDTNVDVVYIGTINSEHFKLSKLFLDNGKHVLCEKPLCVNVRDTKNLLEYARSKNLLLMEGIWSRFFPAYTYIERQIKSGNLGDLKLLEAEFGYPLNYKYGPEAKITGGGTLVDLGIYPVQLALFLFNNEVPEKVEATAAFNEHGIDVIIDKILHFKNGAVAHLKSSGMQLLGNKATIHGTKGKIEITDFWCAVSLIDIDGSAKEWPLPSATQKFNYPNSCGLKYEAEAVRQALMQGLIEVPKMTHEDSIRLAELQERFKLIIGIKYETDN</sequence>
<protein>
    <recommendedName>
        <fullName evidence="5">Trans-1,2-dihydrobenzene-1,2-diol dehydrogenase</fullName>
        <ecNumber evidence="4">1.1.1.179</ecNumber>
        <ecNumber evidence="3">1.3.1.20</ecNumber>
    </recommendedName>
    <alternativeName>
        <fullName evidence="8">D-xylose 1-dehydrogenase</fullName>
    </alternativeName>
    <alternativeName>
        <fullName evidence="7">D-xylose-NADP dehydrogenase</fullName>
    </alternativeName>
    <alternativeName>
        <fullName evidence="6">Dimeric dihydrodiol dehydrogenase</fullName>
    </alternativeName>
</protein>
<comment type="catalytic activity">
    <reaction evidence="9">
        <text>(1R,2R)-1,2-dihydrobenzene-1,2-diol + NADP(+) = catechol + NADPH + H(+)</text>
        <dbReference type="Rhea" id="RHEA:16729"/>
        <dbReference type="ChEBI" id="CHEBI:10702"/>
        <dbReference type="ChEBI" id="CHEBI:15378"/>
        <dbReference type="ChEBI" id="CHEBI:18135"/>
        <dbReference type="ChEBI" id="CHEBI:57783"/>
        <dbReference type="ChEBI" id="CHEBI:58349"/>
        <dbReference type="EC" id="1.3.1.20"/>
    </reaction>
</comment>
<accession>A0A336LLD2</accession>
<dbReference type="Gene3D" id="3.40.50.720">
    <property type="entry name" value="NAD(P)-binding Rossmann-like Domain"/>
    <property type="match status" value="1"/>
</dbReference>
<comment type="similarity">
    <text evidence="1">Belongs to the Gfo/Idh/MocA family.</text>
</comment>
<dbReference type="VEuPathDB" id="VectorBase:CSON011819"/>
<name>A0A336LLD2_CULSO</name>
<dbReference type="GO" id="GO:0047115">
    <property type="term" value="F:trans-1,2-dihydrobenzene-1,2-diol dehydrogenase activity"/>
    <property type="evidence" value="ECO:0007669"/>
    <property type="project" value="UniProtKB-EC"/>
</dbReference>
<evidence type="ECO:0000259" key="11">
    <source>
        <dbReference type="Pfam" id="PF01408"/>
    </source>
</evidence>
<dbReference type="InterPro" id="IPR055170">
    <property type="entry name" value="GFO_IDH_MocA-like_dom"/>
</dbReference>
<dbReference type="PANTHER" id="PTHR22604:SF105">
    <property type="entry name" value="TRANS-1,2-DIHYDROBENZENE-1,2-DIOL DEHYDROGENASE"/>
    <property type="match status" value="1"/>
</dbReference>
<evidence type="ECO:0000313" key="13">
    <source>
        <dbReference type="EMBL" id="SSX19034.1"/>
    </source>
</evidence>
<dbReference type="PANTHER" id="PTHR22604">
    <property type="entry name" value="OXIDOREDUCTASES"/>
    <property type="match status" value="1"/>
</dbReference>